<dbReference type="PROSITE" id="PS50111">
    <property type="entry name" value="CHEMOTAXIS_TRANSDUC_2"/>
    <property type="match status" value="1"/>
</dbReference>
<evidence type="ECO:0008006" key="12">
    <source>
        <dbReference type="Google" id="ProtNLM"/>
    </source>
</evidence>
<dbReference type="SMART" id="SM00283">
    <property type="entry name" value="MA"/>
    <property type="match status" value="1"/>
</dbReference>
<keyword evidence="2 4" id="KW-0807">Transducer</keyword>
<reference evidence="10 11" key="1">
    <citation type="submission" date="2017-10" db="EMBL/GenBank/DDBJ databases">
        <title>Novel microbial diversity and functional potential in the marine mammal oral microbiome.</title>
        <authorList>
            <person name="Dudek N.K."/>
            <person name="Sun C.L."/>
            <person name="Burstein D."/>
            <person name="Kantor R.S."/>
            <person name="Aliaga Goltsman D.S."/>
            <person name="Bik E.M."/>
            <person name="Thomas B.C."/>
            <person name="Banfield J.F."/>
            <person name="Relman D.A."/>
        </authorList>
    </citation>
    <scope>NUCLEOTIDE SEQUENCE [LARGE SCALE GENOMIC DNA]</scope>
    <source>
        <strain evidence="10">DOLJORAL78_47_21</strain>
    </source>
</reference>
<evidence type="ECO:0000256" key="1">
    <source>
        <dbReference type="ARBA" id="ARBA00004370"/>
    </source>
</evidence>
<evidence type="ECO:0000259" key="9">
    <source>
        <dbReference type="PROSITE" id="PS50885"/>
    </source>
</evidence>
<keyword evidence="5" id="KW-0175">Coiled coil</keyword>
<protein>
    <recommendedName>
        <fullName evidence="12">Chemotaxis protein</fullName>
    </recommendedName>
</protein>
<dbReference type="Proteomes" id="UP000243469">
    <property type="component" value="Unassembled WGS sequence"/>
</dbReference>
<dbReference type="SMART" id="SM00304">
    <property type="entry name" value="HAMP"/>
    <property type="match status" value="1"/>
</dbReference>
<evidence type="ECO:0000259" key="8">
    <source>
        <dbReference type="PROSITE" id="PS50111"/>
    </source>
</evidence>
<gene>
    <name evidence="10" type="ORF">CSA60_04120</name>
</gene>
<dbReference type="AlphaFoldDB" id="A0A2G6JJM1"/>
<name>A0A2G6JJM1_NEPCE</name>
<evidence type="ECO:0000256" key="5">
    <source>
        <dbReference type="SAM" id="Coils"/>
    </source>
</evidence>
<evidence type="ECO:0000256" key="6">
    <source>
        <dbReference type="SAM" id="MobiDB-lite"/>
    </source>
</evidence>
<dbReference type="GO" id="GO:0007165">
    <property type="term" value="P:signal transduction"/>
    <property type="evidence" value="ECO:0007669"/>
    <property type="project" value="UniProtKB-KW"/>
</dbReference>
<feature type="domain" description="HAMP" evidence="9">
    <location>
        <begin position="261"/>
        <end position="313"/>
    </location>
</feature>
<dbReference type="PANTHER" id="PTHR32089">
    <property type="entry name" value="METHYL-ACCEPTING CHEMOTAXIS PROTEIN MCPB"/>
    <property type="match status" value="1"/>
</dbReference>
<evidence type="ECO:0000256" key="7">
    <source>
        <dbReference type="SAM" id="Phobius"/>
    </source>
</evidence>
<proteinExistence type="inferred from homology"/>
<comment type="similarity">
    <text evidence="3">Belongs to the methyl-accepting chemotaxis (MCP) protein family.</text>
</comment>
<dbReference type="Pfam" id="PF00672">
    <property type="entry name" value="HAMP"/>
    <property type="match status" value="1"/>
</dbReference>
<dbReference type="PROSITE" id="PS50885">
    <property type="entry name" value="HAMP"/>
    <property type="match status" value="1"/>
</dbReference>
<accession>A0A2G6JJM1</accession>
<comment type="subcellular location">
    <subcellularLocation>
        <location evidence="1">Membrane</location>
    </subcellularLocation>
</comment>
<dbReference type="GO" id="GO:0016020">
    <property type="term" value="C:membrane"/>
    <property type="evidence" value="ECO:0007669"/>
    <property type="project" value="UniProtKB-SubCell"/>
</dbReference>
<feature type="compositionally biased region" description="Polar residues" evidence="6">
    <location>
        <begin position="369"/>
        <end position="381"/>
    </location>
</feature>
<keyword evidence="7" id="KW-0812">Transmembrane</keyword>
<feature type="domain" description="Methyl-accepting transducer" evidence="8">
    <location>
        <begin position="318"/>
        <end position="554"/>
    </location>
</feature>
<dbReference type="EMBL" id="PDSH01000020">
    <property type="protein sequence ID" value="PIE23613.1"/>
    <property type="molecule type" value="Genomic_DNA"/>
</dbReference>
<keyword evidence="7" id="KW-0472">Membrane</keyword>
<evidence type="ECO:0000256" key="2">
    <source>
        <dbReference type="ARBA" id="ARBA00023224"/>
    </source>
</evidence>
<dbReference type="FunFam" id="1.10.287.950:FF:000001">
    <property type="entry name" value="Methyl-accepting chemotaxis sensory transducer"/>
    <property type="match status" value="1"/>
</dbReference>
<feature type="transmembrane region" description="Helical" evidence="7">
    <location>
        <begin position="20"/>
        <end position="43"/>
    </location>
</feature>
<dbReference type="Gene3D" id="1.10.287.950">
    <property type="entry name" value="Methyl-accepting chemotaxis protein"/>
    <property type="match status" value="1"/>
</dbReference>
<dbReference type="SUPFAM" id="SSF58104">
    <property type="entry name" value="Methyl-accepting chemotaxis protein (MCP) signaling domain"/>
    <property type="match status" value="1"/>
</dbReference>
<dbReference type="GO" id="GO:0004888">
    <property type="term" value="F:transmembrane signaling receptor activity"/>
    <property type="evidence" value="ECO:0007669"/>
    <property type="project" value="InterPro"/>
</dbReference>
<sequence length="591" mass="65769">MAHKNCRETTMLNKFSIRSIMSTLFLVNIILLVLSVLAIFSLYESAKANNVLSDNRLASIKAADEFRQGSDDLTRLARTYAITGDAKYEKMYFDVLDIRNGKKPRPEKYDQIYWDLVLDYGDKPKPDGKHVVLKDYMKELGFSDKEFKLLAQADKNSNGLVQLEVEAMNAVKGLFKDEHGQYTKQGKPDLAYAAQLLHSNEYHAYKADIMRPVEQFLDELDSRTKQAVIDKREDAISEWVAIVLICALFVSSILSRFIVNHYVVKRLIAMRDSIQDMERSNDLTLTLPESSDEIGHIGSAINALSKKLREGIEQFIDASGHVLDTASQVSLFVEKTQEDGKEQNSQLTMIAAAMEQMVSTLKHVAENVNKASNDTSSSEESATAGRASIDRTHRVFEQLDESFQQSANIIKQLTLESSNMSNVLDVIKSISEQTNLLALNAAIEAARAGEQGRGFAVVADEVRTLAQRSQESAGEIEAMLTQLQNKAQDATRSIEKNAEEMHNTRENISEVSNILSTIAAAATDINQLNVGISSATQEQLAVSEEINQNVNNLNQFSNNFISELNEFLEVSRSLQSVAANTKGVTDKFQVS</sequence>
<comment type="caution">
    <text evidence="10">The sequence shown here is derived from an EMBL/GenBank/DDBJ whole genome shotgun (WGS) entry which is preliminary data.</text>
</comment>
<feature type="coiled-coil region" evidence="5">
    <location>
        <begin position="466"/>
        <end position="507"/>
    </location>
</feature>
<evidence type="ECO:0000256" key="4">
    <source>
        <dbReference type="PROSITE-ProRule" id="PRU00284"/>
    </source>
</evidence>
<evidence type="ECO:0000256" key="3">
    <source>
        <dbReference type="ARBA" id="ARBA00029447"/>
    </source>
</evidence>
<dbReference type="GO" id="GO:0006935">
    <property type="term" value="P:chemotaxis"/>
    <property type="evidence" value="ECO:0007669"/>
    <property type="project" value="InterPro"/>
</dbReference>
<dbReference type="Pfam" id="PF00015">
    <property type="entry name" value="MCPsignal"/>
    <property type="match status" value="1"/>
</dbReference>
<keyword evidence="7" id="KW-1133">Transmembrane helix</keyword>
<evidence type="ECO:0000313" key="11">
    <source>
        <dbReference type="Proteomes" id="UP000243469"/>
    </source>
</evidence>
<dbReference type="PANTHER" id="PTHR32089:SF41">
    <property type="entry name" value="METHYL-ACCEPTING CHEMOTAXIS PROTEIN"/>
    <property type="match status" value="1"/>
</dbReference>
<dbReference type="PRINTS" id="PR00260">
    <property type="entry name" value="CHEMTRNSDUCR"/>
</dbReference>
<dbReference type="InterPro" id="IPR004089">
    <property type="entry name" value="MCPsignal_dom"/>
</dbReference>
<dbReference type="CDD" id="cd11386">
    <property type="entry name" value="MCP_signal"/>
    <property type="match status" value="1"/>
</dbReference>
<dbReference type="InterPro" id="IPR004090">
    <property type="entry name" value="Chemotax_Me-accpt_rcpt"/>
</dbReference>
<dbReference type="InterPro" id="IPR003660">
    <property type="entry name" value="HAMP_dom"/>
</dbReference>
<organism evidence="10 11">
    <name type="scientific">Neptuniibacter caesariensis</name>
    <dbReference type="NCBI Taxonomy" id="207954"/>
    <lineage>
        <taxon>Bacteria</taxon>
        <taxon>Pseudomonadati</taxon>
        <taxon>Pseudomonadota</taxon>
        <taxon>Gammaproteobacteria</taxon>
        <taxon>Oceanospirillales</taxon>
        <taxon>Oceanospirillaceae</taxon>
        <taxon>Neptuniibacter</taxon>
    </lineage>
</organism>
<feature type="region of interest" description="Disordered" evidence="6">
    <location>
        <begin position="369"/>
        <end position="389"/>
    </location>
</feature>
<evidence type="ECO:0000313" key="10">
    <source>
        <dbReference type="EMBL" id="PIE23613.1"/>
    </source>
</evidence>